<feature type="domain" description="SnoaL-like" evidence="1">
    <location>
        <begin position="20"/>
        <end position="117"/>
    </location>
</feature>
<evidence type="ECO:0000313" key="3">
    <source>
        <dbReference type="Proteomes" id="UP000029278"/>
    </source>
</evidence>
<dbReference type="InterPro" id="IPR037401">
    <property type="entry name" value="SnoaL-like"/>
</dbReference>
<dbReference type="PATRIC" id="fig|44252.3.peg.5460"/>
<dbReference type="InterPro" id="IPR032710">
    <property type="entry name" value="NTF2-like_dom_sf"/>
</dbReference>
<comment type="caution">
    <text evidence="2">The sequence shown here is derived from an EMBL/GenBank/DDBJ whole genome shotgun (WGS) entry which is preliminary data.</text>
</comment>
<name>A0A090Y831_PAEMA</name>
<evidence type="ECO:0000259" key="1">
    <source>
        <dbReference type="Pfam" id="PF12680"/>
    </source>
</evidence>
<gene>
    <name evidence="2" type="ORF">DJ90_1177</name>
</gene>
<dbReference type="HOGENOM" id="CLU_148715_0_1_9"/>
<dbReference type="STRING" id="44252.DJ90_1177"/>
<keyword evidence="3" id="KW-1185">Reference proteome</keyword>
<sequence>MENSPYLLDMSKEFLLPQVIQNFIAAANKPDWEAYVDCFSEDALVLDEGKEWAGKAAIKKWSAEHHFGANITLELKQHKQHEEEIVVVFKVDGDFDKTGLPDPLYLDFYFQIRNLKIKQLTILLFKGSEQLEER</sequence>
<dbReference type="GeneID" id="77010562"/>
<accession>A0A090Y831</accession>
<dbReference type="Pfam" id="PF12680">
    <property type="entry name" value="SnoaL_2"/>
    <property type="match status" value="1"/>
</dbReference>
<organism evidence="2 3">
    <name type="scientific">Paenibacillus macerans</name>
    <name type="common">Bacillus macerans</name>
    <dbReference type="NCBI Taxonomy" id="44252"/>
    <lineage>
        <taxon>Bacteria</taxon>
        <taxon>Bacillati</taxon>
        <taxon>Bacillota</taxon>
        <taxon>Bacilli</taxon>
        <taxon>Bacillales</taxon>
        <taxon>Paenibacillaceae</taxon>
        <taxon>Paenibacillus</taxon>
    </lineage>
</organism>
<dbReference type="Proteomes" id="UP000029278">
    <property type="component" value="Unassembled WGS sequence"/>
</dbReference>
<reference evidence="2 3" key="1">
    <citation type="submission" date="2014-04" db="EMBL/GenBank/DDBJ databases">
        <authorList>
            <person name="Bishop-Lilly K.A."/>
            <person name="Broomall S.M."/>
            <person name="Chain P.S."/>
            <person name="Chertkov O."/>
            <person name="Coyne S.R."/>
            <person name="Daligault H.E."/>
            <person name="Davenport K.W."/>
            <person name="Erkkila T."/>
            <person name="Frey K.G."/>
            <person name="Gibbons H.S."/>
            <person name="Gu W."/>
            <person name="Jaissle J."/>
            <person name="Johnson S.L."/>
            <person name="Koroleva G.I."/>
            <person name="Ladner J.T."/>
            <person name="Lo C.-C."/>
            <person name="Minogue T.D."/>
            <person name="Munk C."/>
            <person name="Palacios G.F."/>
            <person name="Redden C.L."/>
            <person name="Rosenzweig C.N."/>
            <person name="Scholz M.B."/>
            <person name="Teshima H."/>
            <person name="Xu Y."/>
        </authorList>
    </citation>
    <scope>NUCLEOTIDE SEQUENCE [LARGE SCALE GENOMIC DNA]</scope>
    <source>
        <strain evidence="2 3">8244</strain>
    </source>
</reference>
<dbReference type="Gene3D" id="3.10.450.50">
    <property type="match status" value="1"/>
</dbReference>
<proteinExistence type="predicted"/>
<dbReference type="RefSeq" id="WP_230876939.1">
    <property type="nucleotide sequence ID" value="NZ_CP086393.1"/>
</dbReference>
<dbReference type="SUPFAM" id="SSF54427">
    <property type="entry name" value="NTF2-like"/>
    <property type="match status" value="1"/>
</dbReference>
<dbReference type="AlphaFoldDB" id="A0A090Y831"/>
<protein>
    <submittedName>
        <fullName evidence="2">SnoaL-like domain protein</fullName>
    </submittedName>
</protein>
<dbReference type="EMBL" id="JMQA01000047">
    <property type="protein sequence ID" value="KFM94579.1"/>
    <property type="molecule type" value="Genomic_DNA"/>
</dbReference>
<evidence type="ECO:0000313" key="2">
    <source>
        <dbReference type="EMBL" id="KFM94579.1"/>
    </source>
</evidence>